<dbReference type="Proteomes" id="UP000023430">
    <property type="component" value="Unassembled WGS sequence"/>
</dbReference>
<name>X7FBY4_9RHOB</name>
<accession>X7FBY4</accession>
<dbReference type="EMBL" id="JAME01000004">
    <property type="protein sequence ID" value="ETX30258.1"/>
    <property type="molecule type" value="Genomic_DNA"/>
</dbReference>
<dbReference type="AlphaFoldDB" id="X7FBY4"/>
<comment type="caution">
    <text evidence="1">The sequence shown here is derived from an EMBL/GenBank/DDBJ whole genome shotgun (WGS) entry which is preliminary data.</text>
</comment>
<dbReference type="eggNOG" id="COG5379">
    <property type="taxonomic scope" value="Bacteria"/>
</dbReference>
<reference evidence="1 2" key="1">
    <citation type="submission" date="2014-01" db="EMBL/GenBank/DDBJ databases">
        <title>Roseivivax isoporae LMG 25204 Genome Sequencing.</title>
        <authorList>
            <person name="Lai Q."/>
            <person name="Li G."/>
            <person name="Shao Z."/>
        </authorList>
    </citation>
    <scope>NUCLEOTIDE SEQUENCE [LARGE SCALE GENOMIC DNA]</scope>
    <source>
        <strain evidence="1 2">LMG 25204</strain>
    </source>
</reference>
<keyword evidence="2" id="KW-1185">Reference proteome</keyword>
<keyword evidence="1" id="KW-0808">Transferase</keyword>
<dbReference type="Gene3D" id="3.40.50.150">
    <property type="entry name" value="Vaccinia Virus protein VP39"/>
    <property type="match status" value="1"/>
</dbReference>
<dbReference type="SUPFAM" id="SSF53335">
    <property type="entry name" value="S-adenosyl-L-methionine-dependent methyltransferases"/>
    <property type="match status" value="1"/>
</dbReference>
<proteinExistence type="predicted"/>
<dbReference type="InterPro" id="IPR021829">
    <property type="entry name" value="DUF3419"/>
</dbReference>
<evidence type="ECO:0000313" key="2">
    <source>
        <dbReference type="Proteomes" id="UP000023430"/>
    </source>
</evidence>
<dbReference type="PANTHER" id="PTHR47473:SF1">
    <property type="entry name" value="METHYLTRANSFERASE DOMAIN-CONTAINING PROTEIN"/>
    <property type="match status" value="1"/>
</dbReference>
<dbReference type="InterPro" id="IPR029063">
    <property type="entry name" value="SAM-dependent_MTases_sf"/>
</dbReference>
<dbReference type="STRING" id="1449351.RISW2_15600"/>
<sequence>MSAVRAQLGAAVHEGRPLSPTGVQERIFARLFTGLVYAQIWEDPEADMRALGIAEGEALVCIASGGCNVMSYLTRRPGEIAAADLSPAHVALLRLKLAAARHLPDHDTFFAMFGHADRASSVAAYDIHLAPHLDTATRAFWEDRGLTGTRRIEMVARGLYRHGALGRFLGILGAVARFCGADLRELADAPTLGDQKGFFDSRIAPIYDNRAIRWLARRPVMLFGLGIPPAQQRKLAADADGDIVAVLRERTRKLACDFPAAENYFLQQACHRRYRGRSGRAVPPYLDPRAFDAVRAGAAHVDVQNRSLTDLLAARPAASVDCATLLDAQDWMSDGQLADLWRELSRTARPGARVLFRTGGTPDILPGRVPPEILGRWRYDGRASALALAEDRSAIYGGVHLYRFEG</sequence>
<dbReference type="GO" id="GO:0016740">
    <property type="term" value="F:transferase activity"/>
    <property type="evidence" value="ECO:0007669"/>
    <property type="project" value="UniProtKB-KW"/>
</dbReference>
<dbReference type="PATRIC" id="fig|1449351.3.peg.678"/>
<organism evidence="1 2">
    <name type="scientific">Roseivivax isoporae LMG 25204</name>
    <dbReference type="NCBI Taxonomy" id="1449351"/>
    <lineage>
        <taxon>Bacteria</taxon>
        <taxon>Pseudomonadati</taxon>
        <taxon>Pseudomonadota</taxon>
        <taxon>Alphaproteobacteria</taxon>
        <taxon>Rhodobacterales</taxon>
        <taxon>Roseobacteraceae</taxon>
        <taxon>Roseivivax</taxon>
    </lineage>
</organism>
<evidence type="ECO:0000313" key="1">
    <source>
        <dbReference type="EMBL" id="ETX30258.1"/>
    </source>
</evidence>
<gene>
    <name evidence="1" type="ORF">RISW2_15600</name>
</gene>
<dbReference type="PANTHER" id="PTHR47473">
    <property type="entry name" value="BTA1P"/>
    <property type="match status" value="1"/>
</dbReference>
<dbReference type="Pfam" id="PF11899">
    <property type="entry name" value="DUF3419"/>
    <property type="match status" value="1"/>
</dbReference>
<protein>
    <submittedName>
        <fullName evidence="1">S-adenosylmethionine:diacylglycerol 3-amino-3-carboxypropyl transferase</fullName>
    </submittedName>
</protein>